<accession>L1QF27</accession>
<dbReference type="EMBL" id="AMEZ01000053">
    <property type="protein sequence ID" value="EKY26546.1"/>
    <property type="molecule type" value="Genomic_DNA"/>
</dbReference>
<dbReference type="Proteomes" id="UP000010420">
    <property type="component" value="Unassembled WGS sequence"/>
</dbReference>
<dbReference type="PATRIC" id="fig|545697.3.peg.1703"/>
<protein>
    <submittedName>
        <fullName evidence="1">Uncharacterized protein</fullName>
    </submittedName>
</protein>
<dbReference type="HOGENOM" id="CLU_2631882_0_0_9"/>
<dbReference type="STRING" id="545697.HMPREF0216_01731"/>
<evidence type="ECO:0000313" key="2">
    <source>
        <dbReference type="Proteomes" id="UP000010420"/>
    </source>
</evidence>
<proteinExistence type="predicted"/>
<name>L1QF27_9CLOT</name>
<reference evidence="1 2" key="1">
    <citation type="submission" date="2012-05" db="EMBL/GenBank/DDBJ databases">
        <authorList>
            <person name="Weinstock G."/>
            <person name="Sodergren E."/>
            <person name="Lobos E.A."/>
            <person name="Fulton L."/>
            <person name="Fulton R."/>
            <person name="Courtney L."/>
            <person name="Fronick C."/>
            <person name="O'Laughlin M."/>
            <person name="Godfrey J."/>
            <person name="Wilson R.M."/>
            <person name="Miner T."/>
            <person name="Farmer C."/>
            <person name="Delehaunty K."/>
            <person name="Cordes M."/>
            <person name="Minx P."/>
            <person name="Tomlinson C."/>
            <person name="Chen J."/>
            <person name="Wollam A."/>
            <person name="Pepin K.H."/>
            <person name="Bhonagiri V."/>
            <person name="Zhang X."/>
            <person name="Suruliraj S."/>
            <person name="Warren W."/>
            <person name="Mitreva M."/>
            <person name="Mardis E.R."/>
            <person name="Wilson R.K."/>
        </authorList>
    </citation>
    <scope>NUCLEOTIDE SEQUENCE [LARGE SCALE GENOMIC DNA]</scope>
    <source>
        <strain evidence="1 2">DSM 1785</strain>
    </source>
</reference>
<evidence type="ECO:0000313" key="1">
    <source>
        <dbReference type="EMBL" id="EKY26546.1"/>
    </source>
</evidence>
<keyword evidence="2" id="KW-1185">Reference proteome</keyword>
<dbReference type="AlphaFoldDB" id="L1QF27"/>
<gene>
    <name evidence="1" type="ORF">HMPREF0216_01731</name>
</gene>
<comment type="caution">
    <text evidence="1">The sequence shown here is derived from an EMBL/GenBank/DDBJ whole genome shotgun (WGS) entry which is preliminary data.</text>
</comment>
<organism evidence="1 2">
    <name type="scientific">Clostridium celatum DSM 1785</name>
    <dbReference type="NCBI Taxonomy" id="545697"/>
    <lineage>
        <taxon>Bacteria</taxon>
        <taxon>Bacillati</taxon>
        <taxon>Bacillota</taxon>
        <taxon>Clostridia</taxon>
        <taxon>Eubacteriales</taxon>
        <taxon>Clostridiaceae</taxon>
        <taxon>Clostridium</taxon>
    </lineage>
</organism>
<sequence>MEIMEVIEYYNGKEKEEGKEYKLTKRVSNRDTLFLYYEEIKVDEEKIKLENKIKEMDSIIEDLMLTILDIIPVSEGM</sequence>